<evidence type="ECO:0000313" key="5">
    <source>
        <dbReference type="Proteomes" id="UP000494246"/>
    </source>
</evidence>
<dbReference type="Proteomes" id="UP000494179">
    <property type="component" value="Unassembled WGS sequence"/>
</dbReference>
<dbReference type="EMBL" id="CABWKE010000004">
    <property type="protein sequence ID" value="VWQ27460.1"/>
    <property type="molecule type" value="Genomic_DNA"/>
</dbReference>
<dbReference type="AlphaFoldDB" id="A0A1S2VYM3"/>
<evidence type="ECO:0000313" key="2">
    <source>
        <dbReference type="EMBL" id="VWQ34101.1"/>
    </source>
</evidence>
<dbReference type="InterPro" id="IPR058240">
    <property type="entry name" value="rSAM_sf"/>
</dbReference>
<gene>
    <name evidence="3" type="ORF">BIFLH23_01536</name>
    <name evidence="2" type="ORF">BIFLH664_00678</name>
    <name evidence="1" type="ORF">BIFLH665_00557</name>
</gene>
<dbReference type="EMBL" id="CABWKH010000023">
    <property type="protein sequence ID" value="VWQ36611.1"/>
    <property type="molecule type" value="Genomic_DNA"/>
</dbReference>
<evidence type="ECO:0000313" key="4">
    <source>
        <dbReference type="Proteomes" id="UP000494179"/>
    </source>
</evidence>
<sequence length="232" mass="27231">MNGHYSVITNFGCHWTCPYCIVRETGLNVPVTDMQATLRTISRESERHPMRFLSFSGGGDPCFPMREPEASKRVAFYREAIHRAGGWLTETEMHTSYFQCGRNVAQVMQQIRFSRVVYHMRPTSLSDDVALALPRKWFDRQKVRVVYVVTPDFTPERIDRIADLVAGNHVVDELSFRQKVNPDNTIDHTCEEYLKAGHQNRWWYIQQDDYNTYVVNDRLYTRFSDIGKEDHR</sequence>
<evidence type="ECO:0008006" key="7">
    <source>
        <dbReference type="Google" id="ProtNLM"/>
    </source>
</evidence>
<proteinExistence type="predicted"/>
<evidence type="ECO:0000313" key="6">
    <source>
        <dbReference type="Proteomes" id="UP000494270"/>
    </source>
</evidence>
<dbReference type="EMBL" id="CABWKI010000003">
    <property type="protein sequence ID" value="VWQ34101.1"/>
    <property type="molecule type" value="Genomic_DNA"/>
</dbReference>
<dbReference type="RefSeq" id="WP_071477970.1">
    <property type="nucleotide sequence ID" value="NZ_CABWKE010000004.1"/>
</dbReference>
<organism evidence="1 6">
    <name type="scientific">Bifidobacterium longum subsp. infantis</name>
    <dbReference type="NCBI Taxonomy" id="1682"/>
    <lineage>
        <taxon>Bacteria</taxon>
        <taxon>Bacillati</taxon>
        <taxon>Actinomycetota</taxon>
        <taxon>Actinomycetes</taxon>
        <taxon>Bifidobacteriales</taxon>
        <taxon>Bifidobacteriaceae</taxon>
        <taxon>Bifidobacterium</taxon>
    </lineage>
</organism>
<reference evidence="4 5" key="1">
    <citation type="submission" date="2019-10" db="EMBL/GenBank/DDBJ databases">
        <authorList>
            <consortium name="Melissa Lawson"/>
            <person name="O'neill I."/>
        </authorList>
    </citation>
    <scope>NUCLEOTIDE SEQUENCE [LARGE SCALE GENOMIC DNA]</scope>
    <source>
        <strain evidence="3">LH_23</strain>
        <strain evidence="2">LH_664</strain>
        <strain evidence="1">LH_665</strain>
    </source>
</reference>
<evidence type="ECO:0000313" key="3">
    <source>
        <dbReference type="EMBL" id="VWQ36611.1"/>
    </source>
</evidence>
<name>A0A1S2VYM3_BIFLI</name>
<dbReference type="InterPro" id="IPR007197">
    <property type="entry name" value="rSAM"/>
</dbReference>
<dbReference type="SFLD" id="SFLDS00029">
    <property type="entry name" value="Radical_SAM"/>
    <property type="match status" value="1"/>
</dbReference>
<comment type="caution">
    <text evidence="1">The sequence shown here is derived from an EMBL/GenBank/DDBJ whole genome shotgun (WGS) entry which is preliminary data.</text>
</comment>
<dbReference type="GO" id="GO:0003824">
    <property type="term" value="F:catalytic activity"/>
    <property type="evidence" value="ECO:0007669"/>
    <property type="project" value="InterPro"/>
</dbReference>
<protein>
    <recommendedName>
        <fullName evidence="7">Radical SAM protein</fullName>
    </recommendedName>
</protein>
<dbReference type="GO" id="GO:0051536">
    <property type="term" value="F:iron-sulfur cluster binding"/>
    <property type="evidence" value="ECO:0007669"/>
    <property type="project" value="InterPro"/>
</dbReference>
<evidence type="ECO:0000313" key="1">
    <source>
        <dbReference type="EMBL" id="VWQ27460.1"/>
    </source>
</evidence>
<dbReference type="SUPFAM" id="SSF102114">
    <property type="entry name" value="Radical SAM enzymes"/>
    <property type="match status" value="1"/>
</dbReference>
<accession>A0A1S2VYM3</accession>
<dbReference type="Proteomes" id="UP000494270">
    <property type="component" value="Unassembled WGS sequence"/>
</dbReference>
<dbReference type="Proteomes" id="UP000494246">
    <property type="component" value="Unassembled WGS sequence"/>
</dbReference>